<dbReference type="SUPFAM" id="SSF88946">
    <property type="entry name" value="Sigma2 domain of RNA polymerase sigma factors"/>
    <property type="match status" value="1"/>
</dbReference>
<gene>
    <name evidence="3" type="ORF">GCM10022224_069140</name>
</gene>
<dbReference type="Gene3D" id="1.10.1740.10">
    <property type="match status" value="1"/>
</dbReference>
<dbReference type="Pfam" id="PF04542">
    <property type="entry name" value="Sigma70_r2"/>
    <property type="match status" value="1"/>
</dbReference>
<dbReference type="InterPro" id="IPR007627">
    <property type="entry name" value="RNA_pol_sigma70_r2"/>
</dbReference>
<sequence length="143" mass="15982">MTARIPPEIADQVGRLYVQAASALFRYACKLPQVDRAHAEDLVHIAFQEAALCWDELAARDLEGRRRWLFAVLRNKAIDEWRRNRRQQPCADLPEPVHPAAEPSTRSCPRWRCGGAGRPSSRCRRCGSASPSYAGTSSGPLAR</sequence>
<evidence type="ECO:0000313" key="4">
    <source>
        <dbReference type="Proteomes" id="UP001500902"/>
    </source>
</evidence>
<evidence type="ECO:0000259" key="2">
    <source>
        <dbReference type="Pfam" id="PF04542"/>
    </source>
</evidence>
<evidence type="ECO:0000256" key="1">
    <source>
        <dbReference type="SAM" id="MobiDB-lite"/>
    </source>
</evidence>
<feature type="region of interest" description="Disordered" evidence="1">
    <location>
        <begin position="88"/>
        <end position="143"/>
    </location>
</feature>
<dbReference type="EMBL" id="BAAAZP010000140">
    <property type="protein sequence ID" value="GAA3693833.1"/>
    <property type="molecule type" value="Genomic_DNA"/>
</dbReference>
<feature type="compositionally biased region" description="Polar residues" evidence="1">
    <location>
        <begin position="133"/>
        <end position="143"/>
    </location>
</feature>
<accession>A0ABP7CS76</accession>
<evidence type="ECO:0000313" key="3">
    <source>
        <dbReference type="EMBL" id="GAA3693833.1"/>
    </source>
</evidence>
<reference evidence="4" key="1">
    <citation type="journal article" date="2019" name="Int. J. Syst. Evol. Microbiol.">
        <title>The Global Catalogue of Microorganisms (GCM) 10K type strain sequencing project: providing services to taxonomists for standard genome sequencing and annotation.</title>
        <authorList>
            <consortium name="The Broad Institute Genomics Platform"/>
            <consortium name="The Broad Institute Genome Sequencing Center for Infectious Disease"/>
            <person name="Wu L."/>
            <person name="Ma J."/>
        </authorList>
    </citation>
    <scope>NUCLEOTIDE SEQUENCE [LARGE SCALE GENOMIC DNA]</scope>
    <source>
        <strain evidence="4">JCM 16904</strain>
    </source>
</reference>
<comment type="caution">
    <text evidence="3">The sequence shown here is derived from an EMBL/GenBank/DDBJ whole genome shotgun (WGS) entry which is preliminary data.</text>
</comment>
<protein>
    <recommendedName>
        <fullName evidence="2">RNA polymerase sigma-70 region 2 domain-containing protein</fullName>
    </recommendedName>
</protein>
<feature type="domain" description="RNA polymerase sigma-70 region 2" evidence="2">
    <location>
        <begin position="17"/>
        <end position="86"/>
    </location>
</feature>
<organism evidence="3 4">
    <name type="scientific">Nonomuraea antimicrobica</name>
    <dbReference type="NCBI Taxonomy" id="561173"/>
    <lineage>
        <taxon>Bacteria</taxon>
        <taxon>Bacillati</taxon>
        <taxon>Actinomycetota</taxon>
        <taxon>Actinomycetes</taxon>
        <taxon>Streptosporangiales</taxon>
        <taxon>Streptosporangiaceae</taxon>
        <taxon>Nonomuraea</taxon>
    </lineage>
</organism>
<dbReference type="InterPro" id="IPR013325">
    <property type="entry name" value="RNA_pol_sigma_r2"/>
</dbReference>
<proteinExistence type="predicted"/>
<keyword evidence="4" id="KW-1185">Reference proteome</keyword>
<dbReference type="Proteomes" id="UP001500902">
    <property type="component" value="Unassembled WGS sequence"/>
</dbReference>
<name>A0ABP7CS76_9ACTN</name>